<sequence length="202" mass="22569">MIRVGLTGGIGSGKSTVASFFRELGAPVYDSDRRAKDLMNGDTDLREAITTLLGTKAYKDGSLNRQWIAGRVFSDPELLSSLNALVHPAVREDFNLWSAAQKAPYVLQEAAILMENRGNKHLDRTILVTAPESVRIARVVERDDVQAADVRERMENQWKDSDKIPLADFVIENTNLENTRRQVEDIHRELLQLSGAGDESFC</sequence>
<keyword evidence="8" id="KW-1185">Reference proteome</keyword>
<evidence type="ECO:0000256" key="3">
    <source>
        <dbReference type="ARBA" id="ARBA00022840"/>
    </source>
</evidence>
<evidence type="ECO:0000256" key="2">
    <source>
        <dbReference type="ARBA" id="ARBA00022741"/>
    </source>
</evidence>
<comment type="catalytic activity">
    <reaction evidence="5">
        <text>3'-dephospho-CoA + ATP = ADP + CoA + H(+)</text>
        <dbReference type="Rhea" id="RHEA:18245"/>
        <dbReference type="ChEBI" id="CHEBI:15378"/>
        <dbReference type="ChEBI" id="CHEBI:30616"/>
        <dbReference type="ChEBI" id="CHEBI:57287"/>
        <dbReference type="ChEBI" id="CHEBI:57328"/>
        <dbReference type="ChEBI" id="CHEBI:456216"/>
        <dbReference type="EC" id="2.7.1.24"/>
    </reaction>
</comment>
<comment type="caution">
    <text evidence="7">The sequence shown here is derived from an EMBL/GenBank/DDBJ whole genome shotgun (WGS) entry which is preliminary data.</text>
</comment>
<dbReference type="PANTHER" id="PTHR10695:SF46">
    <property type="entry name" value="BIFUNCTIONAL COENZYME A SYNTHASE-RELATED"/>
    <property type="match status" value="1"/>
</dbReference>
<keyword evidence="3 5" id="KW-0067">ATP-binding</keyword>
<reference evidence="7" key="1">
    <citation type="submission" date="2023-06" db="EMBL/GenBank/DDBJ databases">
        <title>Robiginitalea aurantiacus sp. nov. and Algoriphagus sediminis sp. nov., isolated from coastal sediment.</title>
        <authorList>
            <person name="Zhou Z.Y."/>
            <person name="An J."/>
            <person name="Jia Y.W."/>
            <person name="Du Z.J."/>
        </authorList>
    </citation>
    <scope>NUCLEOTIDE SEQUENCE</scope>
    <source>
        <strain evidence="7">M39</strain>
    </source>
</reference>
<keyword evidence="5" id="KW-0963">Cytoplasm</keyword>
<accession>A0ABT7WG97</accession>
<dbReference type="InterPro" id="IPR001977">
    <property type="entry name" value="Depp_CoAkinase"/>
</dbReference>
<organism evidence="7 8">
    <name type="scientific">Robiginitalea aurantiaca</name>
    <dbReference type="NCBI Taxonomy" id="3056915"/>
    <lineage>
        <taxon>Bacteria</taxon>
        <taxon>Pseudomonadati</taxon>
        <taxon>Bacteroidota</taxon>
        <taxon>Flavobacteriia</taxon>
        <taxon>Flavobacteriales</taxon>
        <taxon>Flavobacteriaceae</taxon>
        <taxon>Robiginitalea</taxon>
    </lineage>
</organism>
<dbReference type="Gene3D" id="3.40.50.300">
    <property type="entry name" value="P-loop containing nucleotide triphosphate hydrolases"/>
    <property type="match status" value="1"/>
</dbReference>
<dbReference type="EC" id="2.7.1.24" evidence="5 6"/>
<gene>
    <name evidence="5 7" type="primary">coaE</name>
    <name evidence="7" type="ORF">QU605_10690</name>
</gene>
<name>A0ABT7WG97_9FLAO</name>
<dbReference type="EMBL" id="JAUDUY010000004">
    <property type="protein sequence ID" value="MDM9631942.1"/>
    <property type="molecule type" value="Genomic_DNA"/>
</dbReference>
<dbReference type="CDD" id="cd02022">
    <property type="entry name" value="DPCK"/>
    <property type="match status" value="1"/>
</dbReference>
<evidence type="ECO:0000256" key="1">
    <source>
        <dbReference type="ARBA" id="ARBA00009018"/>
    </source>
</evidence>
<evidence type="ECO:0000313" key="8">
    <source>
        <dbReference type="Proteomes" id="UP001174839"/>
    </source>
</evidence>
<dbReference type="GO" id="GO:0004140">
    <property type="term" value="F:dephospho-CoA kinase activity"/>
    <property type="evidence" value="ECO:0007669"/>
    <property type="project" value="UniProtKB-EC"/>
</dbReference>
<comment type="subcellular location">
    <subcellularLocation>
        <location evidence="5">Cytoplasm</location>
    </subcellularLocation>
</comment>
<dbReference type="PROSITE" id="PS51219">
    <property type="entry name" value="DPCK"/>
    <property type="match status" value="1"/>
</dbReference>
<dbReference type="SUPFAM" id="SSF52540">
    <property type="entry name" value="P-loop containing nucleoside triphosphate hydrolases"/>
    <property type="match status" value="1"/>
</dbReference>
<dbReference type="InterPro" id="IPR027417">
    <property type="entry name" value="P-loop_NTPase"/>
</dbReference>
<evidence type="ECO:0000256" key="6">
    <source>
        <dbReference type="NCBIfam" id="TIGR00152"/>
    </source>
</evidence>
<protein>
    <recommendedName>
        <fullName evidence="5 6">Dephospho-CoA kinase</fullName>
        <ecNumber evidence="5 6">2.7.1.24</ecNumber>
    </recommendedName>
    <alternativeName>
        <fullName evidence="5">Dephosphocoenzyme A kinase</fullName>
    </alternativeName>
</protein>
<evidence type="ECO:0000256" key="5">
    <source>
        <dbReference type="HAMAP-Rule" id="MF_00376"/>
    </source>
</evidence>
<evidence type="ECO:0000256" key="4">
    <source>
        <dbReference type="ARBA" id="ARBA00022993"/>
    </source>
</evidence>
<comment type="similarity">
    <text evidence="1 5">Belongs to the CoaE family.</text>
</comment>
<dbReference type="NCBIfam" id="TIGR00152">
    <property type="entry name" value="dephospho-CoA kinase"/>
    <property type="match status" value="1"/>
</dbReference>
<dbReference type="HAMAP" id="MF_00376">
    <property type="entry name" value="Dephospho_CoA_kinase"/>
    <property type="match status" value="1"/>
</dbReference>
<feature type="binding site" evidence="5">
    <location>
        <begin position="11"/>
        <end position="16"/>
    </location>
    <ligand>
        <name>ATP</name>
        <dbReference type="ChEBI" id="CHEBI:30616"/>
    </ligand>
</feature>
<comment type="pathway">
    <text evidence="5">Cofactor biosynthesis; coenzyme A biosynthesis; CoA from (R)-pantothenate: step 5/5.</text>
</comment>
<dbReference type="PANTHER" id="PTHR10695">
    <property type="entry name" value="DEPHOSPHO-COA KINASE-RELATED"/>
    <property type="match status" value="1"/>
</dbReference>
<evidence type="ECO:0000313" key="7">
    <source>
        <dbReference type="EMBL" id="MDM9631942.1"/>
    </source>
</evidence>
<dbReference type="Pfam" id="PF01121">
    <property type="entry name" value="CoaE"/>
    <property type="match status" value="1"/>
</dbReference>
<proteinExistence type="inferred from homology"/>
<dbReference type="Proteomes" id="UP001174839">
    <property type="component" value="Unassembled WGS sequence"/>
</dbReference>
<keyword evidence="5 7" id="KW-0418">Kinase</keyword>
<keyword evidence="2 5" id="KW-0547">Nucleotide-binding</keyword>
<keyword evidence="4 5" id="KW-0173">Coenzyme A biosynthesis</keyword>
<keyword evidence="5 7" id="KW-0808">Transferase</keyword>
<dbReference type="RefSeq" id="WP_289725301.1">
    <property type="nucleotide sequence ID" value="NZ_JAUDUY010000004.1"/>
</dbReference>
<comment type="function">
    <text evidence="5">Catalyzes the phosphorylation of the 3'-hydroxyl group of dephosphocoenzyme A to form coenzyme A.</text>
</comment>